<evidence type="ECO:0000313" key="2">
    <source>
        <dbReference type="EMBL" id="CCD56663.1"/>
    </source>
</evidence>
<feature type="chain" id="PRO_5003440892" evidence="1">
    <location>
        <begin position="18"/>
        <end position="70"/>
    </location>
</feature>
<reference evidence="3" key="1">
    <citation type="journal article" date="2011" name="PLoS Genet.">
        <title>Genomic analysis of the necrotrophic fungal pathogens Sclerotinia sclerotiorum and Botrytis cinerea.</title>
        <authorList>
            <person name="Amselem J."/>
            <person name="Cuomo C.A."/>
            <person name="van Kan J.A."/>
            <person name="Viaud M."/>
            <person name="Benito E.P."/>
            <person name="Couloux A."/>
            <person name="Coutinho P.M."/>
            <person name="de Vries R.P."/>
            <person name="Dyer P.S."/>
            <person name="Fillinger S."/>
            <person name="Fournier E."/>
            <person name="Gout L."/>
            <person name="Hahn M."/>
            <person name="Kohn L."/>
            <person name="Lapalu N."/>
            <person name="Plummer K.M."/>
            <person name="Pradier J.M."/>
            <person name="Quevillon E."/>
            <person name="Sharon A."/>
            <person name="Simon A."/>
            <person name="ten Have A."/>
            <person name="Tudzynski B."/>
            <person name="Tudzynski P."/>
            <person name="Wincker P."/>
            <person name="Andrew M."/>
            <person name="Anthouard V."/>
            <person name="Beever R.E."/>
            <person name="Beffa R."/>
            <person name="Benoit I."/>
            <person name="Bouzid O."/>
            <person name="Brault B."/>
            <person name="Chen Z."/>
            <person name="Choquer M."/>
            <person name="Collemare J."/>
            <person name="Cotton P."/>
            <person name="Danchin E.G."/>
            <person name="Da Silva C."/>
            <person name="Gautier A."/>
            <person name="Giraud C."/>
            <person name="Giraud T."/>
            <person name="Gonzalez C."/>
            <person name="Grossetete S."/>
            <person name="Guldener U."/>
            <person name="Henrissat B."/>
            <person name="Howlett B.J."/>
            <person name="Kodira C."/>
            <person name="Kretschmer M."/>
            <person name="Lappartient A."/>
            <person name="Leroch M."/>
            <person name="Levis C."/>
            <person name="Mauceli E."/>
            <person name="Neuveglise C."/>
            <person name="Oeser B."/>
            <person name="Pearson M."/>
            <person name="Poulain J."/>
            <person name="Poussereau N."/>
            <person name="Quesneville H."/>
            <person name="Rascle C."/>
            <person name="Schumacher J."/>
            <person name="Segurens B."/>
            <person name="Sexton A."/>
            <person name="Silva E."/>
            <person name="Sirven C."/>
            <person name="Soanes D.M."/>
            <person name="Talbot N.J."/>
            <person name="Templeton M."/>
            <person name="Yandava C."/>
            <person name="Yarden O."/>
            <person name="Zeng Q."/>
            <person name="Rollins J.A."/>
            <person name="Lebrun M.H."/>
            <person name="Dickman M."/>
        </authorList>
    </citation>
    <scope>NUCLEOTIDE SEQUENCE [LARGE SCALE GENOMIC DNA]</scope>
    <source>
        <strain evidence="3">T4</strain>
    </source>
</reference>
<dbReference type="AlphaFoldDB" id="G2YYG5"/>
<accession>G2YYG5</accession>
<feature type="signal peptide" evidence="1">
    <location>
        <begin position="1"/>
        <end position="17"/>
    </location>
</feature>
<protein>
    <submittedName>
        <fullName evidence="2">Uncharacterized protein</fullName>
    </submittedName>
</protein>
<dbReference type="HOGENOM" id="CLU_2757526_0_0_1"/>
<name>G2YYG5_BOTF4</name>
<gene>
    <name evidence="2" type="ORF">BofuT4_uP144710.1</name>
</gene>
<dbReference type="Proteomes" id="UP000008177">
    <property type="component" value="Unplaced contigs"/>
</dbReference>
<evidence type="ECO:0000256" key="1">
    <source>
        <dbReference type="SAM" id="SignalP"/>
    </source>
</evidence>
<dbReference type="EMBL" id="FQ790361">
    <property type="protein sequence ID" value="CCD56663.1"/>
    <property type="molecule type" value="Genomic_DNA"/>
</dbReference>
<organism evidence="2 3">
    <name type="scientific">Botryotinia fuckeliana (strain T4)</name>
    <name type="common">Noble rot fungus</name>
    <name type="synonym">Botrytis cinerea</name>
    <dbReference type="NCBI Taxonomy" id="999810"/>
    <lineage>
        <taxon>Eukaryota</taxon>
        <taxon>Fungi</taxon>
        <taxon>Dikarya</taxon>
        <taxon>Ascomycota</taxon>
        <taxon>Pezizomycotina</taxon>
        <taxon>Leotiomycetes</taxon>
        <taxon>Helotiales</taxon>
        <taxon>Sclerotiniaceae</taxon>
        <taxon>Botrytis</taxon>
    </lineage>
</organism>
<dbReference type="InParanoid" id="G2YYG5"/>
<proteinExistence type="predicted"/>
<evidence type="ECO:0000313" key="3">
    <source>
        <dbReference type="Proteomes" id="UP000008177"/>
    </source>
</evidence>
<sequence>MSYIATICILLYVFILGEDVMRSGHADDDDLKTASASRISGVDACLSGGQGPLLFRYEKVFSHATINGFN</sequence>
<keyword evidence="1" id="KW-0732">Signal</keyword>